<dbReference type="SMART" id="SM00363">
    <property type="entry name" value="S4"/>
    <property type="match status" value="1"/>
</dbReference>
<dbReference type="PANTHER" id="PTHR21600">
    <property type="entry name" value="MITOCHONDRIAL RNA PSEUDOURIDINE SYNTHASE"/>
    <property type="match status" value="1"/>
</dbReference>
<comment type="similarity">
    <text evidence="3">Belongs to the pseudouridine synthase RluA family.</text>
</comment>
<dbReference type="InterPro" id="IPR006145">
    <property type="entry name" value="PsdUridine_synth_RsuA/RluA"/>
</dbReference>
<gene>
    <name evidence="12" type="ORF">NHE_0536</name>
</gene>
<dbReference type="EC" id="5.4.99.24" evidence="4"/>
<evidence type="ECO:0000256" key="8">
    <source>
        <dbReference type="ARBA" id="ARBA00031975"/>
    </source>
</evidence>
<evidence type="ECO:0000256" key="3">
    <source>
        <dbReference type="ARBA" id="ARBA00010876"/>
    </source>
</evidence>
<dbReference type="InterPro" id="IPR036986">
    <property type="entry name" value="S4_RNA-bd_sf"/>
</dbReference>
<dbReference type="KEGG" id="nhm:NHE_0536"/>
<dbReference type="InterPro" id="IPR050188">
    <property type="entry name" value="RluA_PseudoU_synthase"/>
</dbReference>
<organism evidence="12 13">
    <name type="scientific">Neorickettsia helminthoeca str. Oregon</name>
    <dbReference type="NCBI Taxonomy" id="1286528"/>
    <lineage>
        <taxon>Bacteria</taxon>
        <taxon>Pseudomonadati</taxon>
        <taxon>Pseudomonadota</taxon>
        <taxon>Alphaproteobacteria</taxon>
        <taxon>Rickettsiales</taxon>
        <taxon>Anaplasmataceae</taxon>
        <taxon>Neorickettsia</taxon>
    </lineage>
</organism>
<dbReference type="Proteomes" id="UP000023755">
    <property type="component" value="Chromosome"/>
</dbReference>
<accession>X5H4I5</accession>
<evidence type="ECO:0000256" key="2">
    <source>
        <dbReference type="ARBA" id="ARBA00002876"/>
    </source>
</evidence>
<dbReference type="GO" id="GO:0160141">
    <property type="term" value="F:23S rRNA pseudouridine(955/2504/2580) synthase activity"/>
    <property type="evidence" value="ECO:0007669"/>
    <property type="project" value="UniProtKB-EC"/>
</dbReference>
<evidence type="ECO:0000313" key="12">
    <source>
        <dbReference type="EMBL" id="AHX11476.1"/>
    </source>
</evidence>
<dbReference type="STRING" id="1286528.NHE_0536"/>
<dbReference type="CDD" id="cd02869">
    <property type="entry name" value="PseudoU_synth_RluA_like"/>
    <property type="match status" value="1"/>
</dbReference>
<dbReference type="InterPro" id="IPR006224">
    <property type="entry name" value="PsdUridine_synth_RluA-like_CS"/>
</dbReference>
<dbReference type="InterPro" id="IPR020103">
    <property type="entry name" value="PsdUridine_synth_cat_dom_sf"/>
</dbReference>
<keyword evidence="13" id="KW-1185">Reference proteome</keyword>
<comment type="function">
    <text evidence="2">Responsible for synthesis of pseudouridine from uracil at positions 955, 2504 and 2580 in 23S ribosomal RNA.</text>
</comment>
<evidence type="ECO:0000256" key="9">
    <source>
        <dbReference type="ARBA" id="ARBA00033053"/>
    </source>
</evidence>
<evidence type="ECO:0000256" key="10">
    <source>
        <dbReference type="PROSITE-ProRule" id="PRU00182"/>
    </source>
</evidence>
<reference evidence="12 13" key="1">
    <citation type="submission" date="2014-03" db="EMBL/GenBank/DDBJ databases">
        <title>Sequencing and Comparison of Genomes and Transcriptome Profiles of Human Ehrlichiosis Agents.</title>
        <authorList>
            <person name="Lin M."/>
            <person name="Daugherty S.C."/>
            <person name="Nagaraj S."/>
            <person name="Cheng Z."/>
            <person name="Xiong Q."/>
            <person name="Lin F.-Y."/>
            <person name="Sengamalay N."/>
            <person name="Ott S."/>
            <person name="Godinez A."/>
            <person name="Tallon L.J."/>
            <person name="Sadzewicz L."/>
            <person name="Fraser C.M."/>
            <person name="Dunning Hotopp J.C."/>
            <person name="Rikihisa Y."/>
        </authorList>
    </citation>
    <scope>NUCLEOTIDE SEQUENCE [LARGE SCALE GENOMIC DNA]</scope>
    <source>
        <strain evidence="12 13">Oregon</strain>
    </source>
</reference>
<dbReference type="CDD" id="cd00165">
    <property type="entry name" value="S4"/>
    <property type="match status" value="1"/>
</dbReference>
<dbReference type="PROSITE" id="PS01129">
    <property type="entry name" value="PSI_RLU"/>
    <property type="match status" value="1"/>
</dbReference>
<sequence length="307" mass="34712">MGIFLVENDCQRLDKYLRLRFGSFPQSALEKALRKKLIKLNGKRADAATPVTKGESIFLNPGFLNIISSLDVLDEKKHGVDSRLIELIISSIIYEDENILAINKPFGISVQSGNKVSNSIDCIMKAINPEYRVVHRLDKHTTGVLLFAKTLEATREIWQLFANRLISKKYLGIVVGKVEEKEGEIDCFIKKTLYKGEEIMRCNNIGDGERAITRFRAVSCFDDLSLVELYPVTGRKHQIRAQMANIGYPILNDGKYGRKHAFINGTPNKKMNLHAIESEFELFGKSITIKARLPGHFLDNTPKRESA</sequence>
<feature type="domain" description="RNA-binding S4" evidence="11">
    <location>
        <begin position="11"/>
        <end position="67"/>
    </location>
</feature>
<dbReference type="GO" id="GO:0000455">
    <property type="term" value="P:enzyme-directed rRNA pseudouridine synthesis"/>
    <property type="evidence" value="ECO:0007669"/>
    <property type="project" value="UniProtKB-ARBA"/>
</dbReference>
<dbReference type="AlphaFoldDB" id="X5H4I5"/>
<dbReference type="Pfam" id="PF00849">
    <property type="entry name" value="PseudoU_synth_2"/>
    <property type="match status" value="1"/>
</dbReference>
<dbReference type="RefSeq" id="WP_038559595.1">
    <property type="nucleotide sequence ID" value="NZ_CP007481.1"/>
</dbReference>
<keyword evidence="10" id="KW-0694">RNA-binding</keyword>
<evidence type="ECO:0000256" key="1">
    <source>
        <dbReference type="ARBA" id="ARBA00000381"/>
    </source>
</evidence>
<name>X5H4I5_9RICK</name>
<proteinExistence type="inferred from homology"/>
<dbReference type="Gene3D" id="3.10.290.10">
    <property type="entry name" value="RNA-binding S4 domain"/>
    <property type="match status" value="1"/>
</dbReference>
<evidence type="ECO:0000256" key="6">
    <source>
        <dbReference type="ARBA" id="ARBA00023235"/>
    </source>
</evidence>
<dbReference type="OrthoDB" id="9807829at2"/>
<dbReference type="SUPFAM" id="SSF55174">
    <property type="entry name" value="Alpha-L RNA-binding motif"/>
    <property type="match status" value="1"/>
</dbReference>
<protein>
    <recommendedName>
        <fullName evidence="5">Ribosomal large subunit pseudouridine synthase C</fullName>
        <ecNumber evidence="4">5.4.99.24</ecNumber>
    </recommendedName>
    <alternativeName>
        <fullName evidence="7">23S rRNA pseudouridine(955/2504/2580) synthase</fullName>
    </alternativeName>
    <alternativeName>
        <fullName evidence="8">rRNA pseudouridylate synthase C</fullName>
    </alternativeName>
    <alternativeName>
        <fullName evidence="9">rRNA-uridine isomerase C</fullName>
    </alternativeName>
</protein>
<dbReference type="HOGENOM" id="CLU_016902_1_2_5"/>
<dbReference type="PROSITE" id="PS50889">
    <property type="entry name" value="S4"/>
    <property type="match status" value="1"/>
</dbReference>
<dbReference type="EMBL" id="CP007481">
    <property type="protein sequence ID" value="AHX11476.1"/>
    <property type="molecule type" value="Genomic_DNA"/>
</dbReference>
<comment type="catalytic activity">
    <reaction evidence="1">
        <text>uridine(955/2504/2580) in 23S rRNA = pseudouridine(955/2504/2580) in 23S rRNA</text>
        <dbReference type="Rhea" id="RHEA:42528"/>
        <dbReference type="Rhea" id="RHEA-COMP:10099"/>
        <dbReference type="Rhea" id="RHEA-COMP:10100"/>
        <dbReference type="ChEBI" id="CHEBI:65314"/>
        <dbReference type="ChEBI" id="CHEBI:65315"/>
        <dbReference type="EC" id="5.4.99.24"/>
    </reaction>
</comment>
<dbReference type="SUPFAM" id="SSF55120">
    <property type="entry name" value="Pseudouridine synthase"/>
    <property type="match status" value="1"/>
</dbReference>
<evidence type="ECO:0000256" key="5">
    <source>
        <dbReference type="ARBA" id="ARBA00017128"/>
    </source>
</evidence>
<evidence type="ECO:0000256" key="4">
    <source>
        <dbReference type="ARBA" id="ARBA00012785"/>
    </source>
</evidence>
<evidence type="ECO:0000313" key="13">
    <source>
        <dbReference type="Proteomes" id="UP000023755"/>
    </source>
</evidence>
<evidence type="ECO:0000259" key="11">
    <source>
        <dbReference type="SMART" id="SM00363"/>
    </source>
</evidence>
<dbReference type="Gene3D" id="3.30.2350.10">
    <property type="entry name" value="Pseudouridine synthase"/>
    <property type="match status" value="1"/>
</dbReference>
<dbReference type="GO" id="GO:0003723">
    <property type="term" value="F:RNA binding"/>
    <property type="evidence" value="ECO:0007669"/>
    <property type="project" value="UniProtKB-KW"/>
</dbReference>
<keyword evidence="6" id="KW-0413">Isomerase</keyword>
<dbReference type="InterPro" id="IPR002942">
    <property type="entry name" value="S4_RNA-bd"/>
</dbReference>
<evidence type="ECO:0000256" key="7">
    <source>
        <dbReference type="ARBA" id="ARBA00030705"/>
    </source>
</evidence>